<gene>
    <name evidence="1" type="ORF">NCTC11091_01461</name>
</gene>
<name>A0A378Q5I9_9GAMM</name>
<dbReference type="EMBL" id="UGQA01000001">
    <property type="protein sequence ID" value="STY95664.1"/>
    <property type="molecule type" value="Genomic_DNA"/>
</dbReference>
<accession>A0A378Q5I9</accession>
<evidence type="ECO:0000313" key="1">
    <source>
        <dbReference type="EMBL" id="STY95664.1"/>
    </source>
</evidence>
<proteinExistence type="predicted"/>
<protein>
    <submittedName>
        <fullName evidence="1">Replicase family</fullName>
    </submittedName>
</protein>
<reference evidence="1 2" key="1">
    <citation type="submission" date="2018-06" db="EMBL/GenBank/DDBJ databases">
        <authorList>
            <consortium name="Pathogen Informatics"/>
            <person name="Doyle S."/>
        </authorList>
    </citation>
    <scope>NUCLEOTIDE SEQUENCE [LARGE SCALE GENOMIC DNA]</scope>
    <source>
        <strain evidence="1 2">NCTC11091</strain>
    </source>
</reference>
<dbReference type="InterPro" id="IPR004322">
    <property type="entry name" value="Plasmid_replicase_bac"/>
</dbReference>
<dbReference type="AlphaFoldDB" id="A0A378Q5I9"/>
<sequence>MRLSYIQPNHPLFAQCLAFDVDDLKGRSAWTAWKDYNLPPPNIIVKNPLKDSCHYIYLLRVPVTNARDLTQRAVKHLDAIHKRMRVLIQADLSFCGSRIKNPFSAKHDTFVSGAEPYTLEQLAENLDLYTDVYWEEINAERAKDKERKKLSIVKTVI</sequence>
<dbReference type="Proteomes" id="UP000255193">
    <property type="component" value="Unassembled WGS sequence"/>
</dbReference>
<dbReference type="Pfam" id="PF03090">
    <property type="entry name" value="Replicase"/>
    <property type="match status" value="1"/>
</dbReference>
<evidence type="ECO:0000313" key="2">
    <source>
        <dbReference type="Proteomes" id="UP000255193"/>
    </source>
</evidence>
<organism evidence="1 2">
    <name type="scientific">Faucicola atlantae</name>
    <dbReference type="NCBI Taxonomy" id="34059"/>
    <lineage>
        <taxon>Bacteria</taxon>
        <taxon>Pseudomonadati</taxon>
        <taxon>Pseudomonadota</taxon>
        <taxon>Gammaproteobacteria</taxon>
        <taxon>Moraxellales</taxon>
        <taxon>Moraxellaceae</taxon>
        <taxon>Faucicola</taxon>
    </lineage>
</organism>